<reference evidence="2 4" key="1">
    <citation type="journal article" date="2014" name="BMC Genomics">
        <title>Genome sequence of Anopheles sinensis provides insight into genetics basis of mosquito competence for malaria parasites.</title>
        <authorList>
            <person name="Zhou D."/>
            <person name="Zhang D."/>
            <person name="Ding G."/>
            <person name="Shi L."/>
            <person name="Hou Q."/>
            <person name="Ye Y."/>
            <person name="Xu Y."/>
            <person name="Zhou H."/>
            <person name="Xiong C."/>
            <person name="Li S."/>
            <person name="Yu J."/>
            <person name="Hong S."/>
            <person name="Yu X."/>
            <person name="Zou P."/>
            <person name="Chen C."/>
            <person name="Chang X."/>
            <person name="Wang W."/>
            <person name="Lv Y."/>
            <person name="Sun Y."/>
            <person name="Ma L."/>
            <person name="Shen B."/>
            <person name="Zhu C."/>
        </authorList>
    </citation>
    <scope>NUCLEOTIDE SEQUENCE [LARGE SCALE GENOMIC DNA]</scope>
</reference>
<feature type="region of interest" description="Disordered" evidence="1">
    <location>
        <begin position="17"/>
        <end position="48"/>
    </location>
</feature>
<dbReference type="EMBL" id="KE524999">
    <property type="protein sequence ID" value="KFB39824.1"/>
    <property type="molecule type" value="Genomic_DNA"/>
</dbReference>
<accession>A0A084VPD0</accession>
<evidence type="ECO:0000313" key="4">
    <source>
        <dbReference type="Proteomes" id="UP000030765"/>
    </source>
</evidence>
<dbReference type="VEuPathDB" id="VectorBase:ASIC007193"/>
<dbReference type="GO" id="GO:0016829">
    <property type="term" value="F:lyase activity"/>
    <property type="evidence" value="ECO:0007669"/>
    <property type="project" value="UniProtKB-KW"/>
</dbReference>
<evidence type="ECO:0000256" key="1">
    <source>
        <dbReference type="SAM" id="MobiDB-lite"/>
    </source>
</evidence>
<dbReference type="EnsemblMetazoa" id="ASIC007193-RA">
    <property type="protein sequence ID" value="ASIC007193-PA"/>
    <property type="gene ID" value="ASIC007193"/>
</dbReference>
<feature type="compositionally biased region" description="Low complexity" evidence="1">
    <location>
        <begin position="29"/>
        <end position="41"/>
    </location>
</feature>
<reference evidence="3" key="2">
    <citation type="submission" date="2020-05" db="UniProtKB">
        <authorList>
            <consortium name="EnsemblMetazoa"/>
        </authorList>
    </citation>
    <scope>IDENTIFICATION</scope>
</reference>
<gene>
    <name evidence="2" type="ORF">ZHAS_00007193</name>
</gene>
<evidence type="ECO:0000313" key="3">
    <source>
        <dbReference type="EnsemblMetazoa" id="ASIC007193-PA"/>
    </source>
</evidence>
<evidence type="ECO:0000313" key="2">
    <source>
        <dbReference type="EMBL" id="KFB39824.1"/>
    </source>
</evidence>
<dbReference type="EMBL" id="ATLV01014997">
    <property type="status" value="NOT_ANNOTATED_CDS"/>
    <property type="molecule type" value="Genomic_DNA"/>
</dbReference>
<sequence>MASGIGKSRRNQIVRCGIGHGANPRLGSRTRNMRTNTPTRNLPSEQNHERVAAPVAWMCGGSDCWLCGSGQFSAPPKRTVRSAINDDDDDDDAAVCRLFVPRRRFSTLASTTITDD</sequence>
<organism evidence="2">
    <name type="scientific">Anopheles sinensis</name>
    <name type="common">Mosquito</name>
    <dbReference type="NCBI Taxonomy" id="74873"/>
    <lineage>
        <taxon>Eukaryota</taxon>
        <taxon>Metazoa</taxon>
        <taxon>Ecdysozoa</taxon>
        <taxon>Arthropoda</taxon>
        <taxon>Hexapoda</taxon>
        <taxon>Insecta</taxon>
        <taxon>Pterygota</taxon>
        <taxon>Neoptera</taxon>
        <taxon>Endopterygota</taxon>
        <taxon>Diptera</taxon>
        <taxon>Nematocera</taxon>
        <taxon>Culicoidea</taxon>
        <taxon>Culicidae</taxon>
        <taxon>Anophelinae</taxon>
        <taxon>Anopheles</taxon>
    </lineage>
</organism>
<keyword evidence="4" id="KW-1185">Reference proteome</keyword>
<keyword evidence="2" id="KW-0456">Lyase</keyword>
<dbReference type="Proteomes" id="UP000030765">
    <property type="component" value="Unassembled WGS sequence"/>
</dbReference>
<proteinExistence type="predicted"/>
<protein>
    <submittedName>
        <fullName evidence="2 3">Adenylosuccinate lyase</fullName>
    </submittedName>
</protein>
<name>A0A084VPD0_ANOSI</name>
<dbReference type="AlphaFoldDB" id="A0A084VPD0"/>